<evidence type="ECO:0000313" key="10">
    <source>
        <dbReference type="EMBL" id="QHC00677.1"/>
    </source>
</evidence>
<feature type="transmembrane region" description="Helical" evidence="8">
    <location>
        <begin position="16"/>
        <end position="38"/>
    </location>
</feature>
<evidence type="ECO:0000313" key="11">
    <source>
        <dbReference type="Proteomes" id="UP000463857"/>
    </source>
</evidence>
<accession>A0A7L4YQ46</accession>
<evidence type="ECO:0000256" key="5">
    <source>
        <dbReference type="ARBA" id="ARBA00022692"/>
    </source>
</evidence>
<comment type="subcellular location">
    <subcellularLocation>
        <location evidence="1">Cell membrane</location>
        <topology evidence="1">Multi-pass membrane protein</topology>
    </subcellularLocation>
</comment>
<reference evidence="10 11" key="1">
    <citation type="journal article" date="2018" name="Int. J. Syst. Evol. Microbiol.">
        <title>Epidermidibacterium keratini gen. nov., sp. nov., a member of the family Sporichthyaceae, isolated from keratin epidermis.</title>
        <authorList>
            <person name="Lee D.G."/>
            <person name="Trujillo M.E."/>
            <person name="Kang S."/>
            <person name="Nam J.J."/>
            <person name="Kim Y.J."/>
        </authorList>
    </citation>
    <scope>NUCLEOTIDE SEQUENCE [LARGE SCALE GENOMIC DNA]</scope>
    <source>
        <strain evidence="10 11">EPI-7</strain>
    </source>
</reference>
<dbReference type="CDD" id="cd17324">
    <property type="entry name" value="MFS_NepI_like"/>
    <property type="match status" value="1"/>
</dbReference>
<evidence type="ECO:0000256" key="1">
    <source>
        <dbReference type="ARBA" id="ARBA00004651"/>
    </source>
</evidence>
<dbReference type="Gene3D" id="1.20.1250.20">
    <property type="entry name" value="MFS general substrate transporter like domains"/>
    <property type="match status" value="1"/>
</dbReference>
<dbReference type="OrthoDB" id="63984at2"/>
<feature type="transmembrane region" description="Helical" evidence="8">
    <location>
        <begin position="107"/>
        <end position="128"/>
    </location>
</feature>
<gene>
    <name evidence="10" type="ORF">EK0264_10510</name>
</gene>
<organism evidence="10 11">
    <name type="scientific">Epidermidibacterium keratini</name>
    <dbReference type="NCBI Taxonomy" id="1891644"/>
    <lineage>
        <taxon>Bacteria</taxon>
        <taxon>Bacillati</taxon>
        <taxon>Actinomycetota</taxon>
        <taxon>Actinomycetes</taxon>
        <taxon>Sporichthyales</taxon>
        <taxon>Sporichthyaceae</taxon>
        <taxon>Epidermidibacterium</taxon>
    </lineage>
</organism>
<feature type="transmembrane region" description="Helical" evidence="8">
    <location>
        <begin position="140"/>
        <end position="158"/>
    </location>
</feature>
<dbReference type="InterPro" id="IPR011701">
    <property type="entry name" value="MFS"/>
</dbReference>
<evidence type="ECO:0000256" key="8">
    <source>
        <dbReference type="SAM" id="Phobius"/>
    </source>
</evidence>
<dbReference type="PANTHER" id="PTHR43271:SF1">
    <property type="entry name" value="INNER MEMBRANE TRANSPORT PROTEIN YNFM"/>
    <property type="match status" value="1"/>
</dbReference>
<evidence type="ECO:0000256" key="7">
    <source>
        <dbReference type="ARBA" id="ARBA00023136"/>
    </source>
</evidence>
<dbReference type="AlphaFoldDB" id="A0A7L4YQ46"/>
<dbReference type="PANTHER" id="PTHR43271">
    <property type="entry name" value="BLL2771 PROTEIN"/>
    <property type="match status" value="1"/>
</dbReference>
<feature type="transmembrane region" description="Helical" evidence="8">
    <location>
        <begin position="214"/>
        <end position="237"/>
    </location>
</feature>
<dbReference type="KEGG" id="eke:EK0264_10510"/>
<feature type="transmembrane region" description="Helical" evidence="8">
    <location>
        <begin position="308"/>
        <end position="329"/>
    </location>
</feature>
<sequence>MAFEGYRHGEAGFRRVSIALFAGSFASFGLLYCLQPLLPEFTRVFDVSPAVATMAISMCTIGLGLALLVAGPLSDAVGRTVVMRWSLVGSSVVTGLCAIAPDWPFILAMRALTGVVLAGFPAVAMAYLREEVHASSHARATGLYVGGNALGGLSGRLVTGTLTEFGDWRLALAGTAAFTMICTVVVLAVLPASRNFTPGTRGLRASMRGYRAVLGDRGLLGLYVVPFVVMGAFVAMFNIAGFRLEAAPYLLPVGIAGLIYFAYPIGSISSAVAGRVADRVGPYRVIAVGFVIAIAGMALTFATPLWLFITAITIVVIGFFAVHAVASAAVATRAYAAGRPVASAAAIYLFAYYLGSSVFGTAAGSAWRAGAWPAVGWMDLAILGVGLAVAIALWVANSRSEPVSEARARSVSEPGSP</sequence>
<feature type="transmembrane region" description="Helical" evidence="8">
    <location>
        <begin position="285"/>
        <end position="302"/>
    </location>
</feature>
<keyword evidence="4" id="KW-1003">Cell membrane</keyword>
<feature type="transmembrane region" description="Helical" evidence="8">
    <location>
        <begin position="50"/>
        <end position="70"/>
    </location>
</feature>
<keyword evidence="11" id="KW-1185">Reference proteome</keyword>
<dbReference type="GO" id="GO:0022857">
    <property type="term" value="F:transmembrane transporter activity"/>
    <property type="evidence" value="ECO:0007669"/>
    <property type="project" value="InterPro"/>
</dbReference>
<feature type="domain" description="Major facilitator superfamily (MFS) profile" evidence="9">
    <location>
        <begin position="16"/>
        <end position="399"/>
    </location>
</feature>
<dbReference type="InterPro" id="IPR036259">
    <property type="entry name" value="MFS_trans_sf"/>
</dbReference>
<dbReference type="Proteomes" id="UP000463857">
    <property type="component" value="Chromosome"/>
</dbReference>
<feature type="transmembrane region" description="Helical" evidence="8">
    <location>
        <begin position="170"/>
        <end position="193"/>
    </location>
</feature>
<keyword evidence="7 8" id="KW-0472">Membrane</keyword>
<dbReference type="EMBL" id="CP047156">
    <property type="protein sequence ID" value="QHC00677.1"/>
    <property type="molecule type" value="Genomic_DNA"/>
</dbReference>
<dbReference type="GO" id="GO:0005886">
    <property type="term" value="C:plasma membrane"/>
    <property type="evidence" value="ECO:0007669"/>
    <property type="project" value="UniProtKB-SubCell"/>
</dbReference>
<evidence type="ECO:0000256" key="6">
    <source>
        <dbReference type="ARBA" id="ARBA00022989"/>
    </source>
</evidence>
<evidence type="ECO:0000259" key="9">
    <source>
        <dbReference type="PROSITE" id="PS50850"/>
    </source>
</evidence>
<name>A0A7L4YQ46_9ACTN</name>
<feature type="transmembrane region" description="Helical" evidence="8">
    <location>
        <begin position="341"/>
        <end position="362"/>
    </location>
</feature>
<dbReference type="SUPFAM" id="SSF103473">
    <property type="entry name" value="MFS general substrate transporter"/>
    <property type="match status" value="1"/>
</dbReference>
<dbReference type="PROSITE" id="PS50850">
    <property type="entry name" value="MFS"/>
    <property type="match status" value="1"/>
</dbReference>
<keyword evidence="3" id="KW-0813">Transport</keyword>
<dbReference type="Pfam" id="PF07690">
    <property type="entry name" value="MFS_1"/>
    <property type="match status" value="1"/>
</dbReference>
<dbReference type="InParanoid" id="A0A7L4YQ46"/>
<feature type="transmembrane region" description="Helical" evidence="8">
    <location>
        <begin position="82"/>
        <end position="101"/>
    </location>
</feature>
<evidence type="ECO:0000256" key="4">
    <source>
        <dbReference type="ARBA" id="ARBA00022475"/>
    </source>
</evidence>
<keyword evidence="5 8" id="KW-0812">Transmembrane</keyword>
<comment type="similarity">
    <text evidence="2">Belongs to the major facilitator superfamily.</text>
</comment>
<proteinExistence type="inferred from homology"/>
<feature type="transmembrane region" description="Helical" evidence="8">
    <location>
        <begin position="374"/>
        <end position="396"/>
    </location>
</feature>
<evidence type="ECO:0000256" key="3">
    <source>
        <dbReference type="ARBA" id="ARBA00022448"/>
    </source>
</evidence>
<keyword evidence="6 8" id="KW-1133">Transmembrane helix</keyword>
<feature type="transmembrane region" description="Helical" evidence="8">
    <location>
        <begin position="249"/>
        <end position="273"/>
    </location>
</feature>
<evidence type="ECO:0000256" key="2">
    <source>
        <dbReference type="ARBA" id="ARBA00008335"/>
    </source>
</evidence>
<protein>
    <submittedName>
        <fullName evidence="10">MFS transporter</fullName>
    </submittedName>
</protein>
<dbReference type="InterPro" id="IPR020846">
    <property type="entry name" value="MFS_dom"/>
</dbReference>